<dbReference type="InParanoid" id="A0A7M7JK76"/>
<evidence type="ECO:0000313" key="1">
    <source>
        <dbReference type="EnsemblMetazoa" id="XP_022652950"/>
    </source>
</evidence>
<dbReference type="AlphaFoldDB" id="A0A7M7JK76"/>
<sequence length="116" mass="13357">MLSLPLVGMVSCTTCGTSGTIRSYNAVAFLKEAVNKFPDLIGTTLLCTLMFPYAAYNVRNEERKRPFTYRQYYTVWRPEDPRSNQMLKKMEKYNWKPEMKPDAKAIEKARKAAGFA</sequence>
<proteinExistence type="predicted"/>
<dbReference type="GeneID" id="111246876"/>
<dbReference type="KEGG" id="vde:111246876"/>
<reference evidence="1" key="1">
    <citation type="submission" date="2021-01" db="UniProtKB">
        <authorList>
            <consortium name="EnsemblMetazoa"/>
        </authorList>
    </citation>
    <scope>IDENTIFICATION</scope>
</reference>
<accession>A0A7M7JK76</accession>
<keyword evidence="2" id="KW-1185">Reference proteome</keyword>
<protein>
    <submittedName>
        <fullName evidence="1">Uncharacterized protein</fullName>
    </submittedName>
</protein>
<evidence type="ECO:0000313" key="2">
    <source>
        <dbReference type="Proteomes" id="UP000594260"/>
    </source>
</evidence>
<dbReference type="EnsemblMetazoa" id="XM_022797215">
    <property type="protein sequence ID" value="XP_022652950"/>
    <property type="gene ID" value="LOC111246876"/>
</dbReference>
<dbReference type="RefSeq" id="XP_022652950.1">
    <property type="nucleotide sequence ID" value="XM_022797215.1"/>
</dbReference>
<dbReference type="OrthoDB" id="6600151at2759"/>
<organism evidence="1 2">
    <name type="scientific">Varroa destructor</name>
    <name type="common">Honeybee mite</name>
    <dbReference type="NCBI Taxonomy" id="109461"/>
    <lineage>
        <taxon>Eukaryota</taxon>
        <taxon>Metazoa</taxon>
        <taxon>Ecdysozoa</taxon>
        <taxon>Arthropoda</taxon>
        <taxon>Chelicerata</taxon>
        <taxon>Arachnida</taxon>
        <taxon>Acari</taxon>
        <taxon>Parasitiformes</taxon>
        <taxon>Mesostigmata</taxon>
        <taxon>Gamasina</taxon>
        <taxon>Dermanyssoidea</taxon>
        <taxon>Varroidae</taxon>
        <taxon>Varroa</taxon>
    </lineage>
</organism>
<name>A0A7M7JK76_VARDE</name>
<dbReference type="Proteomes" id="UP000594260">
    <property type="component" value="Unplaced"/>
</dbReference>